<dbReference type="SUPFAM" id="SSF47413">
    <property type="entry name" value="lambda repressor-like DNA-binding domains"/>
    <property type="match status" value="1"/>
</dbReference>
<comment type="caution">
    <text evidence="1">The sequence shown here is derived from an EMBL/GenBank/DDBJ whole genome shotgun (WGS) entry which is preliminary data.</text>
</comment>
<name>A0A9E2L7M2_9BACT</name>
<dbReference type="AlphaFoldDB" id="A0A9E2L7M2"/>
<accession>A0A9E2L7M2</accession>
<protein>
    <submittedName>
        <fullName evidence="1">XRE family transcriptional regulator</fullName>
    </submittedName>
</protein>
<reference evidence="1" key="1">
    <citation type="journal article" date="2021" name="PeerJ">
        <title>Extensive microbial diversity within the chicken gut microbiome revealed by metagenomics and culture.</title>
        <authorList>
            <person name="Gilroy R."/>
            <person name="Ravi A."/>
            <person name="Getino M."/>
            <person name="Pursley I."/>
            <person name="Horton D.L."/>
            <person name="Alikhan N.F."/>
            <person name="Baker D."/>
            <person name="Gharbi K."/>
            <person name="Hall N."/>
            <person name="Watson M."/>
            <person name="Adriaenssens E.M."/>
            <person name="Foster-Nyarko E."/>
            <person name="Jarju S."/>
            <person name="Secka A."/>
            <person name="Antonio M."/>
            <person name="Oren A."/>
            <person name="Chaudhuri R.R."/>
            <person name="La Ragione R."/>
            <person name="Hildebrand F."/>
            <person name="Pallen M.J."/>
        </authorList>
    </citation>
    <scope>NUCLEOTIDE SEQUENCE</scope>
    <source>
        <strain evidence="1">G3-2149</strain>
    </source>
</reference>
<dbReference type="Gene3D" id="1.10.260.40">
    <property type="entry name" value="lambda repressor-like DNA-binding domains"/>
    <property type="match status" value="1"/>
</dbReference>
<reference evidence="1" key="2">
    <citation type="submission" date="2021-04" db="EMBL/GenBank/DDBJ databases">
        <authorList>
            <person name="Gilroy R."/>
        </authorList>
    </citation>
    <scope>NUCLEOTIDE SEQUENCE</scope>
    <source>
        <strain evidence="1">G3-2149</strain>
    </source>
</reference>
<dbReference type="EMBL" id="JAHLFU010000237">
    <property type="protein sequence ID" value="MBU3854455.1"/>
    <property type="molecule type" value="Genomic_DNA"/>
</dbReference>
<evidence type="ECO:0000313" key="2">
    <source>
        <dbReference type="Proteomes" id="UP000823865"/>
    </source>
</evidence>
<gene>
    <name evidence="1" type="ORF">H9789_11710</name>
</gene>
<dbReference type="GO" id="GO:0003677">
    <property type="term" value="F:DNA binding"/>
    <property type="evidence" value="ECO:0007669"/>
    <property type="project" value="InterPro"/>
</dbReference>
<evidence type="ECO:0000313" key="1">
    <source>
        <dbReference type="EMBL" id="MBU3854455.1"/>
    </source>
</evidence>
<sequence>MMHIGKIIRQELRNQGRTVTWFAKCLYCDRTNVYKIFQRESVDSELLYRISRILSHDFFKYYSRELEEDEGEEEI</sequence>
<dbReference type="InterPro" id="IPR010982">
    <property type="entry name" value="Lambda_DNA-bd_dom_sf"/>
</dbReference>
<dbReference type="Proteomes" id="UP000823865">
    <property type="component" value="Unassembled WGS sequence"/>
</dbReference>
<organism evidence="1 2">
    <name type="scientific">Candidatus Paraprevotella stercoravium</name>
    <dbReference type="NCBI Taxonomy" id="2838725"/>
    <lineage>
        <taxon>Bacteria</taxon>
        <taxon>Pseudomonadati</taxon>
        <taxon>Bacteroidota</taxon>
        <taxon>Bacteroidia</taxon>
        <taxon>Bacteroidales</taxon>
        <taxon>Prevotellaceae</taxon>
        <taxon>Paraprevotella</taxon>
    </lineage>
</organism>
<proteinExistence type="predicted"/>